<evidence type="ECO:0000313" key="1">
    <source>
        <dbReference type="EMBL" id="EIM94407.1"/>
    </source>
</evidence>
<reference evidence="1 2" key="1">
    <citation type="journal article" date="2012" name="J. Bacteriol.">
        <title>Draft Genome Sequence of the Soil Bacterium Burkholderia terrae Strain BS001, Which Interacts with Fungal Surface Structures.</title>
        <authorList>
            <person name="Nazir R."/>
            <person name="Hansen M.A."/>
            <person name="Sorensen S."/>
            <person name="van Elsas J.D."/>
        </authorList>
    </citation>
    <scope>NUCLEOTIDE SEQUENCE [LARGE SCALE GENOMIC DNA]</scope>
    <source>
        <strain evidence="1 2">BS001</strain>
    </source>
</reference>
<organism evidence="1 2">
    <name type="scientific">Paraburkholderia hospita</name>
    <dbReference type="NCBI Taxonomy" id="169430"/>
    <lineage>
        <taxon>Bacteria</taxon>
        <taxon>Pseudomonadati</taxon>
        <taxon>Pseudomonadota</taxon>
        <taxon>Betaproteobacteria</taxon>
        <taxon>Burkholderiales</taxon>
        <taxon>Burkholderiaceae</taxon>
        <taxon>Paraburkholderia</taxon>
    </lineage>
</organism>
<accession>A0ABN0F734</accession>
<gene>
    <name evidence="1" type="ORF">WQE_44643</name>
</gene>
<comment type="caution">
    <text evidence="1">The sequence shown here is derived from an EMBL/GenBank/DDBJ whole genome shotgun (WGS) entry which is preliminary data.</text>
</comment>
<name>A0ABN0F734_9BURK</name>
<sequence length="96" mass="10428">MLINEMTTEVDLSGVAVDAAGKTIVARLLRNHCKATSLIACTRSLHGSIQRKQVCLEGNAFDDRRDFTDTCRTLRECAHALGRILGRAVAVGSFPL</sequence>
<keyword evidence="2" id="KW-1185">Reference proteome</keyword>
<protein>
    <submittedName>
        <fullName evidence="1">Uncharacterized protein</fullName>
    </submittedName>
</protein>
<dbReference type="Proteomes" id="UP000004980">
    <property type="component" value="Unassembled WGS sequence"/>
</dbReference>
<evidence type="ECO:0000313" key="2">
    <source>
        <dbReference type="Proteomes" id="UP000004980"/>
    </source>
</evidence>
<dbReference type="EMBL" id="AKAU01000279">
    <property type="protein sequence ID" value="EIM94407.1"/>
    <property type="molecule type" value="Genomic_DNA"/>
</dbReference>
<proteinExistence type="predicted"/>